<feature type="region of interest" description="Disordered" evidence="1">
    <location>
        <begin position="83"/>
        <end position="127"/>
    </location>
</feature>
<evidence type="ECO:0000256" key="1">
    <source>
        <dbReference type="SAM" id="MobiDB-lite"/>
    </source>
</evidence>
<organism evidence="2 3">
    <name type="scientific">Amycolatopsis sulphurea</name>
    <dbReference type="NCBI Taxonomy" id="76022"/>
    <lineage>
        <taxon>Bacteria</taxon>
        <taxon>Bacillati</taxon>
        <taxon>Actinomycetota</taxon>
        <taxon>Actinomycetes</taxon>
        <taxon>Pseudonocardiales</taxon>
        <taxon>Pseudonocardiaceae</taxon>
        <taxon>Amycolatopsis</taxon>
    </lineage>
</organism>
<protein>
    <submittedName>
        <fullName evidence="2">Nucleic acid/nucleotide deaminase of polymorphic system toxin</fullName>
    </submittedName>
</protein>
<comment type="caution">
    <text evidence="2">The sequence shown here is derived from an EMBL/GenBank/DDBJ whole genome shotgun (WGS) entry which is preliminary data.</text>
</comment>
<feature type="compositionally biased region" description="Polar residues" evidence="1">
    <location>
        <begin position="88"/>
        <end position="101"/>
    </location>
</feature>
<evidence type="ECO:0000313" key="2">
    <source>
        <dbReference type="EMBL" id="PFG50666.1"/>
    </source>
</evidence>
<keyword evidence="3" id="KW-1185">Reference proteome</keyword>
<dbReference type="InterPro" id="IPR032724">
    <property type="entry name" value="SCP1.201-like"/>
</dbReference>
<proteinExistence type="predicted"/>
<dbReference type="EMBL" id="PDJK01000002">
    <property type="protein sequence ID" value="PFG50666.1"/>
    <property type="molecule type" value="Genomic_DNA"/>
</dbReference>
<gene>
    <name evidence="2" type="ORF">ATK36_5911</name>
</gene>
<dbReference type="Proteomes" id="UP000243542">
    <property type="component" value="Unassembled WGS sequence"/>
</dbReference>
<name>A0A2A9FIS5_9PSEU</name>
<evidence type="ECO:0000313" key="3">
    <source>
        <dbReference type="Proteomes" id="UP000243542"/>
    </source>
</evidence>
<dbReference type="Pfam" id="PF14428">
    <property type="entry name" value="DddA-like"/>
    <property type="match status" value="1"/>
</dbReference>
<sequence>MASVEELAAAVRTALDKLPPAGLEQAATLTDEARQALLQVGSEQPQLQQAVGGLGETAENIGVLRQLVERTAGLLTGYLDKLGVSAPPSENSSTAGSSTPRADNRPAVAPAKPDGQKLSREHAEALQADMPLPVVSNTGVKTHGRWVDEHGQAHEITSGRDEDAAEAARLLQEHGIPPRGDLAATADVEQKLAARMVREGRKHLDVSLNNRPCRVHTAVTRWCRLSCPRATR</sequence>
<feature type="compositionally biased region" description="Basic and acidic residues" evidence="1">
    <location>
        <begin position="114"/>
        <end position="124"/>
    </location>
</feature>
<reference evidence="2 3" key="1">
    <citation type="submission" date="2017-10" db="EMBL/GenBank/DDBJ databases">
        <title>Sequencing the genomes of 1000 actinobacteria strains.</title>
        <authorList>
            <person name="Klenk H.-P."/>
        </authorList>
    </citation>
    <scope>NUCLEOTIDE SEQUENCE [LARGE SCALE GENOMIC DNA]</scope>
    <source>
        <strain evidence="2 3">DSM 46092</strain>
    </source>
</reference>
<accession>A0A2A9FIS5</accession>
<dbReference type="AlphaFoldDB" id="A0A2A9FIS5"/>